<evidence type="ECO:0000313" key="16">
    <source>
        <dbReference type="Proteomes" id="UP001363010"/>
    </source>
</evidence>
<evidence type="ECO:0000259" key="11">
    <source>
        <dbReference type="PROSITE" id="PS50972"/>
    </source>
</evidence>
<dbReference type="PROSITE" id="PS51337">
    <property type="entry name" value="B12_BINDING_NTER"/>
    <property type="match status" value="1"/>
</dbReference>
<dbReference type="GO" id="GO:0032259">
    <property type="term" value="P:methylation"/>
    <property type="evidence" value="ECO:0007669"/>
    <property type="project" value="UniProtKB-KW"/>
</dbReference>
<dbReference type="Pfam" id="PF00809">
    <property type="entry name" value="Pterin_bind"/>
    <property type="match status" value="1"/>
</dbReference>
<dbReference type="PROSITE" id="PS50972">
    <property type="entry name" value="PTERIN_BINDING"/>
    <property type="match status" value="1"/>
</dbReference>
<dbReference type="InterPro" id="IPR050554">
    <property type="entry name" value="Met_Synthase/Corrinoid"/>
</dbReference>
<evidence type="ECO:0000259" key="12">
    <source>
        <dbReference type="PROSITE" id="PS50974"/>
    </source>
</evidence>
<keyword evidence="4 9" id="KW-0808">Transferase</keyword>
<evidence type="ECO:0000313" key="15">
    <source>
        <dbReference type="EMBL" id="MEJ8822104.1"/>
    </source>
</evidence>
<dbReference type="Gene3D" id="3.20.20.20">
    <property type="entry name" value="Dihydropteroate synthase-like"/>
    <property type="match status" value="1"/>
</dbReference>
<dbReference type="InterPro" id="IPR006158">
    <property type="entry name" value="Cobalamin-bd"/>
</dbReference>
<dbReference type="CDD" id="cd02069">
    <property type="entry name" value="methionine_synthase_B12_BD"/>
    <property type="match status" value="1"/>
</dbReference>
<evidence type="ECO:0000256" key="4">
    <source>
        <dbReference type="ARBA" id="ARBA00022679"/>
    </source>
</evidence>
<dbReference type="NCBIfam" id="TIGR02082">
    <property type="entry name" value="metH"/>
    <property type="match status" value="1"/>
</dbReference>
<dbReference type="GO" id="GO:0008705">
    <property type="term" value="F:methionine synthase activity"/>
    <property type="evidence" value="ECO:0007669"/>
    <property type="project" value="UniProtKB-EC"/>
</dbReference>
<comment type="cofactor">
    <cofactor evidence="9">
        <name>Zn(2+)</name>
        <dbReference type="ChEBI" id="CHEBI:29105"/>
    </cofactor>
</comment>
<dbReference type="Gene3D" id="1.10.1240.10">
    <property type="entry name" value="Methionine synthase domain"/>
    <property type="match status" value="1"/>
</dbReference>
<dbReference type="Pfam" id="PF02310">
    <property type="entry name" value="B12-binding"/>
    <property type="match status" value="1"/>
</dbReference>
<dbReference type="CDD" id="cd00740">
    <property type="entry name" value="MeTr"/>
    <property type="match status" value="1"/>
</dbReference>
<sequence length="904" mass="100090">MLLSGLEPVTIGEGSLFVNIGERTNVTGSKAFARMILNGQFEEALAVARQQVENGAQVIDVNMDEAMLDSKAAMVRFLNLIASEPDIARVPIMVDSSKWEVIEAGLRCIQGKGIVNSISMKEGVEQFKHHAKLLRRYGAAAVVMAFDEKGQADTYERKTEICERAYRILVDEIGFPPEDIIFDPNIFAVATGIEEHNNYAVDFIEATRWIKQNLPGAKVSGGVSNVSFSFRGNDPVREAIHTVFLYHAIKAGMDMGIVNAGMVGVYDDLEPTLRERVEDVILNRRPDAGERLVEVAETAKSGAKDESKKLEWRGTPEAPQTVGQRLSHALVHGITDFIVEDTEEAYQDILKKGGRPLHVIEGPLMDGMNIVGDLFGQGKMFLPQVVKSARVMKQAVAHLIPYIEEEKRQDEAAGRDVRSKGKIVIATVKGDVHDIGKNIVTVVLQCNNFEVVNMGVMVPCHEILAKAKVEGADIVGLSGLITPSLEEMQYVAGEMQKDDHFRIKKIPLMIGGATTSRVHTAVKIAPHYEGPVVYVPDASRSVSVAQSLLSDQASKFIDEVNADYVKVRHQHANKKQVPLWPLAKARANKTPVDWSAFTPTVPKFIGRRVFKNFDLTELAKYIDWGPFFQTWDLAGPFPAILKDEVVGTEAVRVYADAKRMLQRLIEGRWLSASGVVGFWPANTVNDDDIVLYTDESRTEVALTWYGMRQQTEKQIIDGVMRPSRCLADFVAPKDSGIADYVGMFAVTAGLGVEKKEKYFIDDLDDYSAIMLKALADRLAEAFAEAMHHRVRTDLWGYSSHETLSNDEMIAEKYRGIRPAPGYPACPDHSVKGPMFDLLHCNDIGMRVTESLAMLPAASVSGFYLAHPDATYFNVGKIGHDQLVDHAQRRRASEADLERLLAPNL</sequence>
<feature type="domain" description="AdoMet activation" evidence="12">
    <location>
        <begin position="573"/>
        <end position="904"/>
    </location>
</feature>
<evidence type="ECO:0000256" key="6">
    <source>
        <dbReference type="ARBA" id="ARBA00022737"/>
    </source>
</evidence>
<evidence type="ECO:0000256" key="9">
    <source>
        <dbReference type="PIRNR" id="PIRNR000381"/>
    </source>
</evidence>
<dbReference type="PROSITE" id="PS51332">
    <property type="entry name" value="B12_BINDING"/>
    <property type="match status" value="1"/>
</dbReference>
<dbReference type="PANTHER" id="PTHR45833:SF1">
    <property type="entry name" value="METHIONINE SYNTHASE"/>
    <property type="match status" value="1"/>
</dbReference>
<keyword evidence="9" id="KW-0028">Amino-acid biosynthesis</keyword>
<keyword evidence="3 9" id="KW-0846">Cobalamin</keyword>
<dbReference type="SUPFAM" id="SSF51717">
    <property type="entry name" value="Dihydropteroate synthetase-like"/>
    <property type="match status" value="1"/>
</dbReference>
<evidence type="ECO:0000256" key="2">
    <source>
        <dbReference type="ARBA" id="ARBA00022603"/>
    </source>
</evidence>
<evidence type="ECO:0000259" key="14">
    <source>
        <dbReference type="PROSITE" id="PS51337"/>
    </source>
</evidence>
<feature type="domain" description="B12-binding" evidence="13">
    <location>
        <begin position="420"/>
        <end position="559"/>
    </location>
</feature>
<dbReference type="NCBIfam" id="NF007024">
    <property type="entry name" value="PRK09490.1"/>
    <property type="match status" value="1"/>
</dbReference>
<dbReference type="RefSeq" id="WP_340363180.1">
    <property type="nucleotide sequence ID" value="NZ_JBBKZV010000003.1"/>
</dbReference>
<comment type="similarity">
    <text evidence="1">Belongs to the vitamin-B12 dependent methionine synthase family.</text>
</comment>
<dbReference type="InterPro" id="IPR036724">
    <property type="entry name" value="Cobalamin-bd_sf"/>
</dbReference>
<dbReference type="InterPro" id="IPR011822">
    <property type="entry name" value="MetH"/>
</dbReference>
<dbReference type="SUPFAM" id="SSF47644">
    <property type="entry name" value="Methionine synthase domain"/>
    <property type="match status" value="1"/>
</dbReference>
<dbReference type="InterPro" id="IPR003759">
    <property type="entry name" value="Cbl-bd_cap"/>
</dbReference>
<feature type="domain" description="B12-binding N-terminal" evidence="14">
    <location>
        <begin position="313"/>
        <end position="411"/>
    </location>
</feature>
<proteinExistence type="inferred from homology"/>
<dbReference type="EC" id="2.1.1.13" evidence="8 9"/>
<organism evidence="15 16">
    <name type="scientific">Variovorax humicola</name>
    <dbReference type="NCBI Taxonomy" id="1769758"/>
    <lineage>
        <taxon>Bacteria</taxon>
        <taxon>Pseudomonadati</taxon>
        <taxon>Pseudomonadota</taxon>
        <taxon>Betaproteobacteria</taxon>
        <taxon>Burkholderiales</taxon>
        <taxon>Comamonadaceae</taxon>
        <taxon>Variovorax</taxon>
    </lineage>
</organism>
<comment type="pathway">
    <text evidence="9">Amino-acid biosynthesis; L-methionine biosynthesis via de novo pathway; L-methionine from L-homocysteine (MetH route): step 1/1.</text>
</comment>
<dbReference type="SUPFAM" id="SSF52242">
    <property type="entry name" value="Cobalamin (vitamin B12)-binding domain"/>
    <property type="match status" value="1"/>
</dbReference>
<dbReference type="EMBL" id="JBBKZV010000003">
    <property type="protein sequence ID" value="MEJ8822104.1"/>
    <property type="molecule type" value="Genomic_DNA"/>
</dbReference>
<protein>
    <recommendedName>
        <fullName evidence="8 9">Methionine synthase</fullName>
        <ecNumber evidence="8 9">2.1.1.13</ecNumber>
    </recommendedName>
    <alternativeName>
        <fullName evidence="9">5-methyltetrahydrofolate--homocysteine methyltransferase</fullName>
    </alternativeName>
</protein>
<dbReference type="InterPro" id="IPR004223">
    <property type="entry name" value="VitB12-dep_Met_synth_activ_dom"/>
</dbReference>
<dbReference type="PROSITE" id="PS50974">
    <property type="entry name" value="ADOMET_ACTIVATION"/>
    <property type="match status" value="1"/>
</dbReference>
<dbReference type="Pfam" id="PF02965">
    <property type="entry name" value="Met_synt_B12"/>
    <property type="match status" value="1"/>
</dbReference>
<dbReference type="Pfam" id="PF02607">
    <property type="entry name" value="B12-binding_2"/>
    <property type="match status" value="1"/>
</dbReference>
<accession>A0ABU8VWC0</accession>
<dbReference type="Proteomes" id="UP001363010">
    <property type="component" value="Unassembled WGS sequence"/>
</dbReference>
<dbReference type="Gene3D" id="3.40.50.280">
    <property type="entry name" value="Cobalamin-binding domain"/>
    <property type="match status" value="1"/>
</dbReference>
<name>A0ABU8VWC0_9BURK</name>
<comment type="caution">
    <text evidence="15">The sequence shown here is derived from an EMBL/GenBank/DDBJ whole genome shotgun (WGS) entry which is preliminary data.</text>
</comment>
<comment type="cofactor">
    <cofactor evidence="9">
        <name>methylcob(III)alamin</name>
        <dbReference type="ChEBI" id="CHEBI:28115"/>
    </cofactor>
</comment>
<dbReference type="Gene3D" id="3.10.196.10">
    <property type="entry name" value="Vitamin B12-dependent methionine synthase, activation domain"/>
    <property type="match status" value="1"/>
</dbReference>
<dbReference type="InterPro" id="IPR011005">
    <property type="entry name" value="Dihydropteroate_synth-like_sf"/>
</dbReference>
<keyword evidence="9" id="KW-0486">Methionine biosynthesis</keyword>
<reference evidence="15 16" key="1">
    <citation type="submission" date="2024-03" db="EMBL/GenBank/DDBJ databases">
        <title>Novel species of the genus Variovorax.</title>
        <authorList>
            <person name="Liu Q."/>
            <person name="Xin Y.-H."/>
        </authorList>
    </citation>
    <scope>NUCLEOTIDE SEQUENCE [LARGE SCALE GENOMIC DNA]</scope>
    <source>
        <strain evidence="15 16">KACC 18501</strain>
    </source>
</reference>
<keyword evidence="7 9" id="KW-0170">Cobalt</keyword>
<evidence type="ECO:0000256" key="10">
    <source>
        <dbReference type="SAM" id="MobiDB-lite"/>
    </source>
</evidence>
<evidence type="ECO:0000256" key="8">
    <source>
        <dbReference type="NCBIfam" id="TIGR02082"/>
    </source>
</evidence>
<dbReference type="InterPro" id="IPR036594">
    <property type="entry name" value="Meth_synthase_dom"/>
</dbReference>
<keyword evidence="9" id="KW-0949">S-adenosyl-L-methionine</keyword>
<keyword evidence="2 9" id="KW-0489">Methyltransferase</keyword>
<dbReference type="InterPro" id="IPR000489">
    <property type="entry name" value="Pterin-binding_dom"/>
</dbReference>
<evidence type="ECO:0000256" key="7">
    <source>
        <dbReference type="ARBA" id="ARBA00023285"/>
    </source>
</evidence>
<gene>
    <name evidence="15" type="primary">metH</name>
    <name evidence="15" type="ORF">WKW80_08635</name>
</gene>
<comment type="catalytic activity">
    <reaction evidence="9">
        <text>(6S)-5-methyl-5,6,7,8-tetrahydrofolate + L-homocysteine = (6S)-5,6,7,8-tetrahydrofolate + L-methionine</text>
        <dbReference type="Rhea" id="RHEA:11172"/>
        <dbReference type="ChEBI" id="CHEBI:18608"/>
        <dbReference type="ChEBI" id="CHEBI:57453"/>
        <dbReference type="ChEBI" id="CHEBI:57844"/>
        <dbReference type="ChEBI" id="CHEBI:58199"/>
        <dbReference type="EC" id="2.1.1.13"/>
    </reaction>
</comment>
<keyword evidence="5 9" id="KW-0479">Metal-binding</keyword>
<feature type="compositionally biased region" description="Basic and acidic residues" evidence="10">
    <location>
        <begin position="302"/>
        <end position="314"/>
    </location>
</feature>
<keyword evidence="16" id="KW-1185">Reference proteome</keyword>
<evidence type="ECO:0000256" key="5">
    <source>
        <dbReference type="ARBA" id="ARBA00022723"/>
    </source>
</evidence>
<comment type="function">
    <text evidence="9">Catalyzes the transfer of a methyl group from methyl-cobalamin to homocysteine, yielding enzyme-bound cob(I)alamin and methionine. Subsequently, remethylates the cofactor using methyltetrahydrofolate.</text>
</comment>
<evidence type="ECO:0000256" key="3">
    <source>
        <dbReference type="ARBA" id="ARBA00022628"/>
    </source>
</evidence>
<evidence type="ECO:0000259" key="13">
    <source>
        <dbReference type="PROSITE" id="PS51332"/>
    </source>
</evidence>
<keyword evidence="6" id="KW-0677">Repeat</keyword>
<dbReference type="Gene3D" id="1.10.288.10">
    <property type="entry name" value="Cobalamin-dependent Methionine Synthase, domain 2"/>
    <property type="match status" value="1"/>
</dbReference>
<dbReference type="PIRSF" id="PIRSF000381">
    <property type="entry name" value="MetH"/>
    <property type="match status" value="1"/>
</dbReference>
<dbReference type="SUPFAM" id="SSF56507">
    <property type="entry name" value="Methionine synthase activation domain-like"/>
    <property type="match status" value="1"/>
</dbReference>
<feature type="domain" description="Pterin-binding" evidence="11">
    <location>
        <begin position="17"/>
        <end position="278"/>
    </location>
</feature>
<dbReference type="InterPro" id="IPR037010">
    <property type="entry name" value="VitB12-dep_Met_synth_activ_sf"/>
</dbReference>
<evidence type="ECO:0000256" key="1">
    <source>
        <dbReference type="ARBA" id="ARBA00010398"/>
    </source>
</evidence>
<keyword evidence="9" id="KW-0862">Zinc</keyword>
<feature type="region of interest" description="Disordered" evidence="10">
    <location>
        <begin position="298"/>
        <end position="318"/>
    </location>
</feature>
<comment type="domain">
    <text evidence="9">Modular enzyme with four functionally distinct domains. The isolated Hcy-binding domain catalyzes methyl transfer from free methylcobalamin to homocysteine. The Hcy-binding domain in association with the pterin-binding domain catalyzes the methylation of cob(I)alamin by methyltetrahydrofolate and the methylation of homocysteine. The B12-binding domain binds the cofactor. The AdoMet activation domain binds S-adenosyl-L-methionine. Under aerobic conditions cob(I)alamin can be converted to inactive cob(II)alamin. Reductive methylation by S-adenosyl-L-methionine and flavodoxin regenerates methylcobalamin.</text>
</comment>
<dbReference type="SMART" id="SM01018">
    <property type="entry name" value="B12-binding_2"/>
    <property type="match status" value="1"/>
</dbReference>
<dbReference type="PANTHER" id="PTHR45833">
    <property type="entry name" value="METHIONINE SYNTHASE"/>
    <property type="match status" value="1"/>
</dbReference>
<dbReference type="InterPro" id="IPR033706">
    <property type="entry name" value="Met_synthase_B12-bd"/>
</dbReference>